<comment type="caution">
    <text evidence="15">The sequence shown here is derived from an EMBL/GenBank/DDBJ whole genome shotgun (WGS) entry which is preliminary data.</text>
</comment>
<keyword evidence="7 9" id="KW-0129">CBS domain</keyword>
<evidence type="ECO:0000256" key="6">
    <source>
        <dbReference type="ARBA" id="ARBA00022989"/>
    </source>
</evidence>
<keyword evidence="8 10" id="KW-0472">Membrane</keyword>
<protein>
    <submittedName>
        <fullName evidence="15">Membrane protein</fullName>
    </submittedName>
</protein>
<evidence type="ECO:0000256" key="7">
    <source>
        <dbReference type="ARBA" id="ARBA00023122"/>
    </source>
</evidence>
<dbReference type="Pfam" id="PF03471">
    <property type="entry name" value="CorC_HlyC"/>
    <property type="match status" value="1"/>
</dbReference>
<dbReference type="SMART" id="SM00116">
    <property type="entry name" value="CBS"/>
    <property type="match status" value="2"/>
</dbReference>
<feature type="domain" description="CBS" evidence="13">
    <location>
        <begin position="280"/>
        <end position="337"/>
    </location>
</feature>
<dbReference type="InterPro" id="IPR005170">
    <property type="entry name" value="Transptr-assoc_dom"/>
</dbReference>
<dbReference type="Gene3D" id="3.10.580.10">
    <property type="entry name" value="CBS-domain"/>
    <property type="match status" value="1"/>
</dbReference>
<feature type="region of interest" description="Disordered" evidence="11">
    <location>
        <begin position="418"/>
        <end position="449"/>
    </location>
</feature>
<keyword evidence="6 10" id="KW-1133">Transmembrane helix</keyword>
<dbReference type="InterPro" id="IPR000644">
    <property type="entry name" value="CBS_dom"/>
</dbReference>
<dbReference type="SMART" id="SM01091">
    <property type="entry name" value="CorC_HlyC"/>
    <property type="match status" value="1"/>
</dbReference>
<dbReference type="EMBL" id="JRTT01000021">
    <property type="protein sequence ID" value="KHD76042.1"/>
    <property type="molecule type" value="Genomic_DNA"/>
</dbReference>
<dbReference type="SUPFAM" id="SSF54631">
    <property type="entry name" value="CBS-domain pair"/>
    <property type="match status" value="1"/>
</dbReference>
<evidence type="ECO:0000256" key="11">
    <source>
        <dbReference type="SAM" id="MobiDB-lite"/>
    </source>
</evidence>
<dbReference type="Pfam" id="PF00571">
    <property type="entry name" value="CBS"/>
    <property type="match status" value="2"/>
</dbReference>
<organism evidence="15 16">
    <name type="scientific">Actinoplanes utahensis</name>
    <dbReference type="NCBI Taxonomy" id="1869"/>
    <lineage>
        <taxon>Bacteria</taxon>
        <taxon>Bacillati</taxon>
        <taxon>Actinomycetota</taxon>
        <taxon>Actinomycetes</taxon>
        <taxon>Micromonosporales</taxon>
        <taxon>Micromonosporaceae</taxon>
        <taxon>Actinoplanes</taxon>
    </lineage>
</organism>
<feature type="domain" description="CNNM transmembrane" evidence="14">
    <location>
        <begin position="6"/>
        <end position="193"/>
    </location>
</feature>
<evidence type="ECO:0000259" key="13">
    <source>
        <dbReference type="PROSITE" id="PS51371"/>
    </source>
</evidence>
<dbReference type="SUPFAM" id="SSF56176">
    <property type="entry name" value="FAD-binding/transporter-associated domain-like"/>
    <property type="match status" value="1"/>
</dbReference>
<dbReference type="PROSITE" id="PS51371">
    <property type="entry name" value="CBS"/>
    <property type="match status" value="2"/>
</dbReference>
<dbReference type="GO" id="GO:0050660">
    <property type="term" value="F:flavin adenine dinucleotide binding"/>
    <property type="evidence" value="ECO:0007669"/>
    <property type="project" value="InterPro"/>
</dbReference>
<dbReference type="AlphaFoldDB" id="A0A0A6X7C5"/>
<keyword evidence="3" id="KW-1003">Cell membrane</keyword>
<dbReference type="InterPro" id="IPR002550">
    <property type="entry name" value="CNNM"/>
</dbReference>
<dbReference type="Proteomes" id="UP000054537">
    <property type="component" value="Unassembled WGS sequence"/>
</dbReference>
<evidence type="ECO:0000256" key="4">
    <source>
        <dbReference type="ARBA" id="ARBA00022692"/>
    </source>
</evidence>
<dbReference type="CDD" id="cd04590">
    <property type="entry name" value="CBS_pair_CorC_HlyC_assoc"/>
    <property type="match status" value="1"/>
</dbReference>
<evidence type="ECO:0000256" key="10">
    <source>
        <dbReference type="PROSITE-ProRule" id="PRU01193"/>
    </source>
</evidence>
<dbReference type="Pfam" id="PF01595">
    <property type="entry name" value="CNNM"/>
    <property type="match status" value="1"/>
</dbReference>
<evidence type="ECO:0000256" key="12">
    <source>
        <dbReference type="SAM" id="Phobius"/>
    </source>
</evidence>
<evidence type="ECO:0000256" key="5">
    <source>
        <dbReference type="ARBA" id="ARBA00022737"/>
    </source>
</evidence>
<name>A0A0A6X7C5_ACTUT</name>
<keyword evidence="4 10" id="KW-0812">Transmembrane</keyword>
<dbReference type="PANTHER" id="PTHR22777">
    <property type="entry name" value="HEMOLYSIN-RELATED"/>
    <property type="match status" value="1"/>
</dbReference>
<dbReference type="OrthoDB" id="110231at2"/>
<dbReference type="InterPro" id="IPR044751">
    <property type="entry name" value="Ion_transp-like_CBS"/>
</dbReference>
<comment type="subcellular location">
    <subcellularLocation>
        <location evidence="1">Cell membrane</location>
        <topology evidence="1">Multi-pass membrane protein</topology>
    </subcellularLocation>
</comment>
<evidence type="ECO:0000256" key="1">
    <source>
        <dbReference type="ARBA" id="ARBA00004651"/>
    </source>
</evidence>
<evidence type="ECO:0000256" key="8">
    <source>
        <dbReference type="ARBA" id="ARBA00023136"/>
    </source>
</evidence>
<evidence type="ECO:0000256" key="2">
    <source>
        <dbReference type="ARBA" id="ARBA00006337"/>
    </source>
</evidence>
<sequence length="449" mass="48105">MDPASAGLPDLQLIIFAVLLVLLAGLASMTDAALATVSQARAAELDREGQRGAGALAAVASDVVRYVNLLLLLRLLCELTATTLVALVAVDTWGVGWPAALVSAGTMTLVSFVVVGVAPRTLGRQHAYAVGRATAPLVRWLGRVLNPLAKLLILIGNAVTPGKGFPEGPFGSQVELRELVDLAEQRGVVEHGEREMIHSVFTLGDTIAREVMVPRTEMVWIEGTKTLQQALFLFLRSGFSRIPVIGESVDDVLGVLYLKDVIRRTQNGDPATTSQPVAEAMRPANFVPESKPVDDLLSEMQAARNHLVIVVDEYGGTAGLVTIEDILEEIVGEITDEYDVERPPIDHLEDGAVRVTARLPIEDLGAVFGVELPADEVETVGGLLAQTLGRVPIPGAKAEVEGLHLTAEGTTGRRNRIDSVLVRRVRPEPPAERDDENVAENEERQPADA</sequence>
<evidence type="ECO:0000313" key="15">
    <source>
        <dbReference type="EMBL" id="KHD76042.1"/>
    </source>
</evidence>
<dbReference type="InterPro" id="IPR046342">
    <property type="entry name" value="CBS_dom_sf"/>
</dbReference>
<accession>A0A0A6X7C5</accession>
<dbReference type="PROSITE" id="PS51846">
    <property type="entry name" value="CNNM"/>
    <property type="match status" value="1"/>
</dbReference>
<dbReference type="eggNOG" id="COG1253">
    <property type="taxonomic scope" value="Bacteria"/>
</dbReference>
<evidence type="ECO:0000259" key="14">
    <source>
        <dbReference type="PROSITE" id="PS51846"/>
    </source>
</evidence>
<feature type="transmembrane region" description="Helical" evidence="12">
    <location>
        <begin position="97"/>
        <end position="118"/>
    </location>
</feature>
<proteinExistence type="inferred from homology"/>
<dbReference type="Gene3D" id="3.30.465.10">
    <property type="match status" value="1"/>
</dbReference>
<evidence type="ECO:0000256" key="9">
    <source>
        <dbReference type="PROSITE-ProRule" id="PRU00703"/>
    </source>
</evidence>
<feature type="domain" description="CBS" evidence="13">
    <location>
        <begin position="212"/>
        <end position="272"/>
    </location>
</feature>
<dbReference type="InterPro" id="IPR036318">
    <property type="entry name" value="FAD-bd_PCMH-like_sf"/>
</dbReference>
<evidence type="ECO:0000313" key="16">
    <source>
        <dbReference type="Proteomes" id="UP000054537"/>
    </source>
</evidence>
<dbReference type="FunFam" id="3.10.580.10:FF:000002">
    <property type="entry name" value="Magnesium/cobalt efflux protein CorC"/>
    <property type="match status" value="1"/>
</dbReference>
<evidence type="ECO:0000256" key="3">
    <source>
        <dbReference type="ARBA" id="ARBA00022475"/>
    </source>
</evidence>
<comment type="similarity">
    <text evidence="2">Belongs to the UPF0053 family.</text>
</comment>
<dbReference type="InterPro" id="IPR016169">
    <property type="entry name" value="FAD-bd_PCMH_sub2"/>
</dbReference>
<gene>
    <name evidence="15" type="ORF">MB27_19375</name>
</gene>
<dbReference type="PANTHER" id="PTHR22777:SF32">
    <property type="entry name" value="UPF0053 INNER MEMBRANE PROTEIN YFJD"/>
    <property type="match status" value="1"/>
</dbReference>
<keyword evidence="16" id="KW-1185">Reference proteome</keyword>
<feature type="transmembrane region" description="Helical" evidence="12">
    <location>
        <begin position="66"/>
        <end position="90"/>
    </location>
</feature>
<dbReference type="STRING" id="1869.MB27_19375"/>
<dbReference type="RefSeq" id="WP_043526238.1">
    <property type="nucleotide sequence ID" value="NZ_BAABKU010000023.1"/>
</dbReference>
<keyword evidence="5" id="KW-0677">Repeat</keyword>
<dbReference type="GO" id="GO:0005886">
    <property type="term" value="C:plasma membrane"/>
    <property type="evidence" value="ECO:0007669"/>
    <property type="project" value="UniProtKB-SubCell"/>
</dbReference>
<reference evidence="15 16" key="1">
    <citation type="submission" date="2014-10" db="EMBL/GenBank/DDBJ databases">
        <title>Draft genome sequence of Actinoplanes utahensis NRRL 12052.</title>
        <authorList>
            <person name="Velasco-Bucheli B."/>
            <person name="del Cerro C."/>
            <person name="Hormigo D."/>
            <person name="Garcia J.L."/>
            <person name="Acebal C."/>
            <person name="Arroyo M."/>
            <person name="de la Mata I."/>
        </authorList>
    </citation>
    <scope>NUCLEOTIDE SEQUENCE [LARGE SCALE GENOMIC DNA]</scope>
    <source>
        <strain evidence="15 16">NRRL 12052</strain>
    </source>
</reference>